<evidence type="ECO:0000313" key="3">
    <source>
        <dbReference type="Proteomes" id="UP000198583"/>
    </source>
</evidence>
<dbReference type="RefSeq" id="WP_093600848.1">
    <property type="nucleotide sequence ID" value="NZ_FOYL01000008.1"/>
</dbReference>
<gene>
    <name evidence="2" type="ORF">SAMN04488564_10847</name>
</gene>
<dbReference type="Proteomes" id="UP000198583">
    <property type="component" value="Unassembled WGS sequence"/>
</dbReference>
<dbReference type="EMBL" id="FOYL01000008">
    <property type="protein sequence ID" value="SFR24748.1"/>
    <property type="molecule type" value="Genomic_DNA"/>
</dbReference>
<feature type="chain" id="PRO_5011556068" description="Alpha/beta hydrolase family protein" evidence="1">
    <location>
        <begin position="24"/>
        <end position="448"/>
    </location>
</feature>
<reference evidence="3" key="1">
    <citation type="submission" date="2016-10" db="EMBL/GenBank/DDBJ databases">
        <authorList>
            <person name="Varghese N."/>
            <person name="Submissions S."/>
        </authorList>
    </citation>
    <scope>NUCLEOTIDE SEQUENCE [LARGE SCALE GENOMIC DNA]</scope>
    <source>
        <strain evidence="3">DSM 44232</strain>
    </source>
</reference>
<sequence length="448" mass="48228">MRARLVVSLLGLVLVAGGAPAVADPLHVPGDQPLPGYTIVNPPLAPEVIDGRPTRVLQGVHRHSAYVVEVPAKWNGRLAMWAHGYRGTGTVLTVDPPAYGLRTRMLGQGYAWAASSYYSNGYDVRAGVSATHDLAQHFGTLVARPKQVFVAGVSMGGHVIGRSLEQYPGFYDGALPMCGVLGDHELFDFFLDHQLTAQALAGIRAYPIPADYQTAVVPRIQEKLGLNGLLPGGPDTVTDRGAQFRANVVELSGGPRPGSTPAFAYWKDFLFSLAAPPNDSAPLPLDPGRLATNLGTHYQPNTPVDLNREVRRVAPRDWRTRLSPALTEVPRIAGKPRVPVLSLHGLGDLFVPFSMEQDYRADVARNGQSKLVVQRAIRTVDHCEFSPAEAGAAWDDLVRWTDRGTKPAGDAIGDRDAVAAPAFGCRFSDRAAYTGPGTRRLFSPCPVN</sequence>
<dbReference type="AlphaFoldDB" id="A0A1I6F493"/>
<keyword evidence="1" id="KW-0732">Signal</keyword>
<dbReference type="OrthoDB" id="7197847at2"/>
<protein>
    <recommendedName>
        <fullName evidence="4">Alpha/beta hydrolase family protein</fullName>
    </recommendedName>
</protein>
<evidence type="ECO:0000256" key="1">
    <source>
        <dbReference type="SAM" id="SignalP"/>
    </source>
</evidence>
<organism evidence="2 3">
    <name type="scientific">Lentzea waywayandensis</name>
    <dbReference type="NCBI Taxonomy" id="84724"/>
    <lineage>
        <taxon>Bacteria</taxon>
        <taxon>Bacillati</taxon>
        <taxon>Actinomycetota</taxon>
        <taxon>Actinomycetes</taxon>
        <taxon>Pseudonocardiales</taxon>
        <taxon>Pseudonocardiaceae</taxon>
        <taxon>Lentzea</taxon>
    </lineage>
</organism>
<dbReference type="SUPFAM" id="SSF53474">
    <property type="entry name" value="alpha/beta-Hydrolases"/>
    <property type="match status" value="1"/>
</dbReference>
<feature type="signal peptide" evidence="1">
    <location>
        <begin position="1"/>
        <end position="23"/>
    </location>
</feature>
<keyword evidence="3" id="KW-1185">Reference proteome</keyword>
<evidence type="ECO:0008006" key="4">
    <source>
        <dbReference type="Google" id="ProtNLM"/>
    </source>
</evidence>
<name>A0A1I6F493_9PSEU</name>
<dbReference type="Gene3D" id="3.40.50.1820">
    <property type="entry name" value="alpha/beta hydrolase"/>
    <property type="match status" value="1"/>
</dbReference>
<dbReference type="STRING" id="84724.SAMN04488564_10847"/>
<proteinExistence type="predicted"/>
<dbReference type="InterPro" id="IPR029058">
    <property type="entry name" value="AB_hydrolase_fold"/>
</dbReference>
<accession>A0A1I6F493</accession>
<evidence type="ECO:0000313" key="2">
    <source>
        <dbReference type="EMBL" id="SFR24748.1"/>
    </source>
</evidence>